<evidence type="ECO:0000313" key="8">
    <source>
        <dbReference type="Proteomes" id="UP000260823"/>
    </source>
</evidence>
<dbReference type="Proteomes" id="UP000260823">
    <property type="component" value="Unassembled WGS sequence"/>
</dbReference>
<evidence type="ECO:0000256" key="5">
    <source>
        <dbReference type="SAM" id="Phobius"/>
    </source>
</evidence>
<keyword evidence="3 5" id="KW-1133">Transmembrane helix</keyword>
<dbReference type="InterPro" id="IPR009908">
    <property type="entry name" value="Methylamine_util_MauE"/>
</dbReference>
<evidence type="ECO:0000256" key="2">
    <source>
        <dbReference type="ARBA" id="ARBA00022692"/>
    </source>
</evidence>
<protein>
    <recommendedName>
        <fullName evidence="6">Methylamine utilisation protein MauE domain-containing protein</fullName>
    </recommendedName>
</protein>
<dbReference type="Pfam" id="PF07291">
    <property type="entry name" value="MauE"/>
    <property type="match status" value="1"/>
</dbReference>
<evidence type="ECO:0000259" key="6">
    <source>
        <dbReference type="Pfam" id="PF07291"/>
    </source>
</evidence>
<proteinExistence type="predicted"/>
<dbReference type="GO" id="GO:0016020">
    <property type="term" value="C:membrane"/>
    <property type="evidence" value="ECO:0007669"/>
    <property type="project" value="UniProtKB-SubCell"/>
</dbReference>
<keyword evidence="4 5" id="KW-0472">Membrane</keyword>
<feature type="transmembrane region" description="Helical" evidence="5">
    <location>
        <begin position="115"/>
        <end position="133"/>
    </location>
</feature>
<feature type="transmembrane region" description="Helical" evidence="5">
    <location>
        <begin position="72"/>
        <end position="95"/>
    </location>
</feature>
<evidence type="ECO:0000256" key="1">
    <source>
        <dbReference type="ARBA" id="ARBA00004141"/>
    </source>
</evidence>
<accession>A0A3E2NVR9</accession>
<comment type="subcellular location">
    <subcellularLocation>
        <location evidence="1">Membrane</location>
        <topology evidence="1">Multi-pass membrane protein</topology>
    </subcellularLocation>
</comment>
<name>A0A3E2NVR9_9SPHI</name>
<sequence>MKNLLKPLTASLLILLYSYAAFSKLLQFEEFRGQLYNQSFPHALAEVLVYLIPAAELLTAGLLLFTRTERAGLFASLALLAVFTGYTGLVLAGYWSRVPCSCGGILSHMGWGAHFAFNLSFLILNLIATYSGVKHAATKEQGRAENLRTE</sequence>
<dbReference type="EMBL" id="QWDE01000001">
    <property type="protein sequence ID" value="RFZ85113.1"/>
    <property type="molecule type" value="Genomic_DNA"/>
</dbReference>
<comment type="caution">
    <text evidence="7">The sequence shown here is derived from an EMBL/GenBank/DDBJ whole genome shotgun (WGS) entry which is preliminary data.</text>
</comment>
<gene>
    <name evidence="7" type="ORF">DYU05_05790</name>
</gene>
<evidence type="ECO:0000256" key="4">
    <source>
        <dbReference type="ARBA" id="ARBA00023136"/>
    </source>
</evidence>
<keyword evidence="8" id="KW-1185">Reference proteome</keyword>
<dbReference type="UniPathway" id="UPA00895"/>
<dbReference type="GO" id="GO:0030416">
    <property type="term" value="P:methylamine metabolic process"/>
    <property type="evidence" value="ECO:0007669"/>
    <property type="project" value="InterPro"/>
</dbReference>
<organism evidence="7 8">
    <name type="scientific">Mucilaginibacter terrenus</name>
    <dbReference type="NCBI Taxonomy" id="2482727"/>
    <lineage>
        <taxon>Bacteria</taxon>
        <taxon>Pseudomonadati</taxon>
        <taxon>Bacteroidota</taxon>
        <taxon>Sphingobacteriia</taxon>
        <taxon>Sphingobacteriales</taxon>
        <taxon>Sphingobacteriaceae</taxon>
        <taxon>Mucilaginibacter</taxon>
    </lineage>
</organism>
<feature type="domain" description="Methylamine utilisation protein MauE" evidence="6">
    <location>
        <begin position="8"/>
        <end position="130"/>
    </location>
</feature>
<reference evidence="7 8" key="1">
    <citation type="submission" date="2018-08" db="EMBL/GenBank/DDBJ databases">
        <title>Mucilaginibacter terrae sp. nov., isolated from manganese diggings.</title>
        <authorList>
            <person name="Huang Y."/>
            <person name="Zhou Z."/>
        </authorList>
    </citation>
    <scope>NUCLEOTIDE SEQUENCE [LARGE SCALE GENOMIC DNA]</scope>
    <source>
        <strain evidence="7 8">ZH6</strain>
    </source>
</reference>
<dbReference type="OrthoDB" id="673785at2"/>
<keyword evidence="2 5" id="KW-0812">Transmembrane</keyword>
<evidence type="ECO:0000313" key="7">
    <source>
        <dbReference type="EMBL" id="RFZ85113.1"/>
    </source>
</evidence>
<dbReference type="AlphaFoldDB" id="A0A3E2NVR9"/>
<evidence type="ECO:0000256" key="3">
    <source>
        <dbReference type="ARBA" id="ARBA00022989"/>
    </source>
</evidence>
<feature type="transmembrane region" description="Helical" evidence="5">
    <location>
        <begin position="44"/>
        <end position="65"/>
    </location>
</feature>
<dbReference type="RefSeq" id="WP_117382014.1">
    <property type="nucleotide sequence ID" value="NZ_QWDE01000001.1"/>
</dbReference>